<accession>A2FD60</accession>
<evidence type="ECO:0000313" key="3">
    <source>
        <dbReference type="EMBL" id="EAX97167.1"/>
    </source>
</evidence>
<evidence type="ECO:0000256" key="2">
    <source>
        <dbReference type="ARBA" id="ARBA00020330"/>
    </source>
</evidence>
<dbReference type="InParanoid" id="A2FD60"/>
<evidence type="ECO:0000256" key="1">
    <source>
        <dbReference type="ARBA" id="ARBA00010597"/>
    </source>
</evidence>
<dbReference type="VEuPathDB" id="TrichDB:TVAG_116850"/>
<dbReference type="VEuPathDB" id="TrichDB:TVAGG3_1005230"/>
<proteinExistence type="inferred from homology"/>
<dbReference type="RefSeq" id="XP_001310097.1">
    <property type="nucleotide sequence ID" value="XM_001310096.1"/>
</dbReference>
<dbReference type="KEGG" id="tva:4754946"/>
<organism evidence="3 4">
    <name type="scientific">Trichomonas vaginalis (strain ATCC PRA-98 / G3)</name>
    <dbReference type="NCBI Taxonomy" id="412133"/>
    <lineage>
        <taxon>Eukaryota</taxon>
        <taxon>Metamonada</taxon>
        <taxon>Parabasalia</taxon>
        <taxon>Trichomonadida</taxon>
        <taxon>Trichomonadidae</taxon>
        <taxon>Trichomonas</taxon>
    </lineage>
</organism>
<dbReference type="AlphaFoldDB" id="A2FD60"/>
<dbReference type="STRING" id="5722.A2FD60"/>
<reference evidence="3" key="2">
    <citation type="journal article" date="2007" name="Science">
        <title>Draft genome sequence of the sexually transmitted pathogen Trichomonas vaginalis.</title>
        <authorList>
            <person name="Carlton J.M."/>
            <person name="Hirt R.P."/>
            <person name="Silva J.C."/>
            <person name="Delcher A.L."/>
            <person name="Schatz M."/>
            <person name="Zhao Q."/>
            <person name="Wortman J.R."/>
            <person name="Bidwell S.L."/>
            <person name="Alsmark U.C.M."/>
            <person name="Besteiro S."/>
            <person name="Sicheritz-Ponten T."/>
            <person name="Noel C.J."/>
            <person name="Dacks J.B."/>
            <person name="Foster P.G."/>
            <person name="Simillion C."/>
            <person name="Van de Peer Y."/>
            <person name="Miranda-Saavedra D."/>
            <person name="Barton G.J."/>
            <person name="Westrop G.D."/>
            <person name="Mueller S."/>
            <person name="Dessi D."/>
            <person name="Fiori P.L."/>
            <person name="Ren Q."/>
            <person name="Paulsen I."/>
            <person name="Zhang H."/>
            <person name="Bastida-Corcuera F.D."/>
            <person name="Simoes-Barbosa A."/>
            <person name="Brown M.T."/>
            <person name="Hayes R.D."/>
            <person name="Mukherjee M."/>
            <person name="Okumura C.Y."/>
            <person name="Schneider R."/>
            <person name="Smith A.J."/>
            <person name="Vanacova S."/>
            <person name="Villalvazo M."/>
            <person name="Haas B.J."/>
            <person name="Pertea M."/>
            <person name="Feldblyum T.V."/>
            <person name="Utterback T.R."/>
            <person name="Shu C.L."/>
            <person name="Osoegawa K."/>
            <person name="de Jong P.J."/>
            <person name="Hrdy I."/>
            <person name="Horvathova L."/>
            <person name="Zubacova Z."/>
            <person name="Dolezal P."/>
            <person name="Malik S.B."/>
            <person name="Logsdon J.M. Jr."/>
            <person name="Henze K."/>
            <person name="Gupta A."/>
            <person name="Wang C.C."/>
            <person name="Dunne R.L."/>
            <person name="Upcroft J.A."/>
            <person name="Upcroft P."/>
            <person name="White O."/>
            <person name="Salzberg S.L."/>
            <person name="Tang P."/>
            <person name="Chiu C.-H."/>
            <person name="Lee Y.-S."/>
            <person name="Embley T.M."/>
            <person name="Coombs G.H."/>
            <person name="Mottram J.C."/>
            <person name="Tachezy J."/>
            <person name="Fraser-Liggett C.M."/>
            <person name="Johnson P.J."/>
        </authorList>
    </citation>
    <scope>NUCLEOTIDE SEQUENCE [LARGE SCALE GENOMIC DNA]</scope>
    <source>
        <strain evidence="3">G3</strain>
    </source>
</reference>
<keyword evidence="4" id="KW-1185">Reference proteome</keyword>
<dbReference type="OrthoDB" id="10256139at2759"/>
<comment type="similarity">
    <text evidence="1">Belongs to the DPCD family.</text>
</comment>
<sequence>MTIAFPKAVAYNTGGYKTIVYDEKEGKQVVDICELDTGKLLARKERVRHTSGSDGPWEWTYGSPIEQKQEVETISASSKNPVFLRLDTDNEWQWRVRNIPYPANFYNVTVDEPKNQIVIRTTNKKYFKRIDAPEGEKFVPSKLQWAWSYNTLVIQHEKPPRVVAADKELCKWRRGLPLQEDKDPDCRV</sequence>
<dbReference type="InterPro" id="IPR026224">
    <property type="entry name" value="DPCD"/>
</dbReference>
<name>A2FD60_TRIV3</name>
<dbReference type="SMR" id="A2FD60"/>
<dbReference type="OMA" id="PILCEME"/>
<reference evidence="3" key="1">
    <citation type="submission" date="2006-10" db="EMBL/GenBank/DDBJ databases">
        <authorList>
            <person name="Amadeo P."/>
            <person name="Zhao Q."/>
            <person name="Wortman J."/>
            <person name="Fraser-Liggett C."/>
            <person name="Carlton J."/>
        </authorList>
    </citation>
    <scope>NUCLEOTIDE SEQUENCE</scope>
    <source>
        <strain evidence="3">G3</strain>
    </source>
</reference>
<gene>
    <name evidence="3" type="ORF">TVAG_116850</name>
</gene>
<dbReference type="Pfam" id="PF14913">
    <property type="entry name" value="DPCD"/>
    <property type="match status" value="1"/>
</dbReference>
<dbReference type="EMBL" id="DS113727">
    <property type="protein sequence ID" value="EAX97167.1"/>
    <property type="molecule type" value="Genomic_DNA"/>
</dbReference>
<dbReference type="PANTHER" id="PTHR31921">
    <property type="entry name" value="PROTEIN DPCD"/>
    <property type="match status" value="1"/>
</dbReference>
<protein>
    <recommendedName>
        <fullName evidence="2">Protein DPCD</fullName>
    </recommendedName>
</protein>
<dbReference type="Proteomes" id="UP000001542">
    <property type="component" value="Unassembled WGS sequence"/>
</dbReference>
<dbReference type="PANTHER" id="PTHR31921:SF1">
    <property type="entry name" value="PROTEIN DPCD"/>
    <property type="match status" value="1"/>
</dbReference>
<dbReference type="eggNOG" id="ENOG502QUNA">
    <property type="taxonomic scope" value="Eukaryota"/>
</dbReference>
<evidence type="ECO:0000313" key="4">
    <source>
        <dbReference type="Proteomes" id="UP000001542"/>
    </source>
</evidence>
<dbReference type="PRINTS" id="PR02065">
    <property type="entry name" value="PROTEINDPCD"/>
</dbReference>